<evidence type="ECO:0000313" key="2">
    <source>
        <dbReference type="Proteomes" id="UP001152798"/>
    </source>
</evidence>
<keyword evidence="2" id="KW-1185">Reference proteome</keyword>
<proteinExistence type="predicted"/>
<dbReference type="AlphaFoldDB" id="A0A9P0MI14"/>
<sequence>MVLRSCKNPDLLHYSQPISKVLCYFHPSSNAQSPQIILQASDPRASSPSFAIRLLIEHPLCHSFHMIYPSYPDSFYQYHNIYSSYISRTCYEWIC</sequence>
<accession>A0A9P0MI14</accession>
<evidence type="ECO:0000313" key="1">
    <source>
        <dbReference type="EMBL" id="CAH1396189.1"/>
    </source>
</evidence>
<reference evidence="1" key="1">
    <citation type="submission" date="2022-01" db="EMBL/GenBank/DDBJ databases">
        <authorList>
            <person name="King R."/>
        </authorList>
    </citation>
    <scope>NUCLEOTIDE SEQUENCE</scope>
</reference>
<organism evidence="1 2">
    <name type="scientific">Nezara viridula</name>
    <name type="common">Southern green stink bug</name>
    <name type="synonym">Cimex viridulus</name>
    <dbReference type="NCBI Taxonomy" id="85310"/>
    <lineage>
        <taxon>Eukaryota</taxon>
        <taxon>Metazoa</taxon>
        <taxon>Ecdysozoa</taxon>
        <taxon>Arthropoda</taxon>
        <taxon>Hexapoda</taxon>
        <taxon>Insecta</taxon>
        <taxon>Pterygota</taxon>
        <taxon>Neoptera</taxon>
        <taxon>Paraneoptera</taxon>
        <taxon>Hemiptera</taxon>
        <taxon>Heteroptera</taxon>
        <taxon>Panheteroptera</taxon>
        <taxon>Pentatomomorpha</taxon>
        <taxon>Pentatomoidea</taxon>
        <taxon>Pentatomidae</taxon>
        <taxon>Pentatominae</taxon>
        <taxon>Nezara</taxon>
    </lineage>
</organism>
<protein>
    <submittedName>
        <fullName evidence="1">Uncharacterized protein</fullName>
    </submittedName>
</protein>
<dbReference type="EMBL" id="OV725079">
    <property type="protein sequence ID" value="CAH1396189.1"/>
    <property type="molecule type" value="Genomic_DNA"/>
</dbReference>
<dbReference type="Proteomes" id="UP001152798">
    <property type="component" value="Chromosome 3"/>
</dbReference>
<name>A0A9P0MI14_NEZVI</name>
<gene>
    <name evidence="1" type="ORF">NEZAVI_LOCUS6304</name>
</gene>